<comment type="caution">
    <text evidence="1">The sequence shown here is derived from an EMBL/GenBank/DDBJ whole genome shotgun (WGS) entry which is preliminary data.</text>
</comment>
<gene>
    <name evidence="1" type="ORF">BDY19DRAFT_255379</name>
</gene>
<sequence length="400" mass="43857">MSLKIKIPKNIEERNQVAESSSGRPVRRQSKRRQAALYSDNEDPSETTSNAQAIKPSKRARTEEAEEPVEDVDVDIVEEEVDIEDDGGDSGDDTRFLPPELRKKKQAGGSSSKTKSTARRTTISKKKRAVVWSDEEEGEGYNTAEQDATLQGDDEDFIPDAFSSKRGAISKVKLKIGKVGRGTKADRGDADIPMKDEGRTSSNASRGASADDDEFDGAKREPRGKSVSSKDPTPPPVKRPKLPPIKKNKPFGTPLAGPAAIKQAGKPAPPPPKADLTLPVPGTRKPAATANNADFDLRDASVYASLFAKPSGSTPNAGLNRKEREEERRKELNKLREEARAKRMQSLKETFDLQASQEKVQRFVEKLRDRQSAAMYPNILGGAFKEAAQADRAKMRNGHR</sequence>
<evidence type="ECO:0000313" key="1">
    <source>
        <dbReference type="EMBL" id="KAI0093501.1"/>
    </source>
</evidence>
<protein>
    <submittedName>
        <fullName evidence="1">Uncharacterized protein</fullName>
    </submittedName>
</protein>
<evidence type="ECO:0000313" key="2">
    <source>
        <dbReference type="Proteomes" id="UP001055072"/>
    </source>
</evidence>
<accession>A0ACB8UGV9</accession>
<keyword evidence="2" id="KW-1185">Reference proteome</keyword>
<organism evidence="1 2">
    <name type="scientific">Irpex rosettiformis</name>
    <dbReference type="NCBI Taxonomy" id="378272"/>
    <lineage>
        <taxon>Eukaryota</taxon>
        <taxon>Fungi</taxon>
        <taxon>Dikarya</taxon>
        <taxon>Basidiomycota</taxon>
        <taxon>Agaricomycotina</taxon>
        <taxon>Agaricomycetes</taxon>
        <taxon>Polyporales</taxon>
        <taxon>Irpicaceae</taxon>
        <taxon>Irpex</taxon>
    </lineage>
</organism>
<dbReference type="EMBL" id="MU274901">
    <property type="protein sequence ID" value="KAI0093501.1"/>
    <property type="molecule type" value="Genomic_DNA"/>
</dbReference>
<name>A0ACB8UGV9_9APHY</name>
<dbReference type="Proteomes" id="UP001055072">
    <property type="component" value="Unassembled WGS sequence"/>
</dbReference>
<proteinExistence type="predicted"/>
<reference evidence="1" key="1">
    <citation type="journal article" date="2021" name="Environ. Microbiol.">
        <title>Gene family expansions and transcriptome signatures uncover fungal adaptations to wood decay.</title>
        <authorList>
            <person name="Hage H."/>
            <person name="Miyauchi S."/>
            <person name="Viragh M."/>
            <person name="Drula E."/>
            <person name="Min B."/>
            <person name="Chaduli D."/>
            <person name="Navarro D."/>
            <person name="Favel A."/>
            <person name="Norest M."/>
            <person name="Lesage-Meessen L."/>
            <person name="Balint B."/>
            <person name="Merenyi Z."/>
            <person name="de Eugenio L."/>
            <person name="Morin E."/>
            <person name="Martinez A.T."/>
            <person name="Baldrian P."/>
            <person name="Stursova M."/>
            <person name="Martinez M.J."/>
            <person name="Novotny C."/>
            <person name="Magnuson J.K."/>
            <person name="Spatafora J.W."/>
            <person name="Maurice S."/>
            <person name="Pangilinan J."/>
            <person name="Andreopoulos W."/>
            <person name="LaButti K."/>
            <person name="Hundley H."/>
            <person name="Na H."/>
            <person name="Kuo A."/>
            <person name="Barry K."/>
            <person name="Lipzen A."/>
            <person name="Henrissat B."/>
            <person name="Riley R."/>
            <person name="Ahrendt S."/>
            <person name="Nagy L.G."/>
            <person name="Grigoriev I.V."/>
            <person name="Martin F."/>
            <person name="Rosso M.N."/>
        </authorList>
    </citation>
    <scope>NUCLEOTIDE SEQUENCE</scope>
    <source>
        <strain evidence="1">CBS 384.51</strain>
    </source>
</reference>